<name>A0ABV0EFJ4_9BURK</name>
<feature type="chain" id="PRO_5046828262" description="DUF302 domain-containing protein" evidence="1">
    <location>
        <begin position="23"/>
        <end position="305"/>
    </location>
</feature>
<dbReference type="EMBL" id="JBAJEX010000006">
    <property type="protein sequence ID" value="MEO1767329.1"/>
    <property type="molecule type" value="Genomic_DNA"/>
</dbReference>
<evidence type="ECO:0008006" key="4">
    <source>
        <dbReference type="Google" id="ProtNLM"/>
    </source>
</evidence>
<sequence length="305" mass="33377">MKRMTQWFAALCLALMASVALADDLLKPFVLASKGPGDQAAKVEEVKKALTAHGFQVVGAYSPYANTTIIAVTNDELKRTAAQSEHGGFGAAMRVAVVKVGDEVQVSYTNPPYWAHAYRMKGDLKNVAAALEKALGRVEEFGAKGLSASKLRKYHYMVGMEYFDEPSVLAEYKSYEDGVRTVEANLAKGVAGVTKVYRIDIPGKQETVFGVAMKGNTEADKYMDDKYIMSEIDFKDVKSAAHLPYEILVSGNKAYALYARFRIAISFPDLSMMGKNSFMNIMKSPEAIRKALTQAAGGTVEEVKF</sequence>
<dbReference type="Proteomes" id="UP001482231">
    <property type="component" value="Unassembled WGS sequence"/>
</dbReference>
<feature type="signal peptide" evidence="1">
    <location>
        <begin position="1"/>
        <end position="22"/>
    </location>
</feature>
<reference evidence="2 3" key="1">
    <citation type="submission" date="2024-02" db="EMBL/GenBank/DDBJ databases">
        <title>New thermophilic sulfur-oxidizing bacteria from a hot springs of the Uzon caldera (Kamchatka, Russia).</title>
        <authorList>
            <person name="Dukat A.M."/>
            <person name="Elcheninov A.G."/>
            <person name="Frolov E.N."/>
        </authorList>
    </citation>
    <scope>NUCLEOTIDE SEQUENCE [LARGE SCALE GENOMIC DNA]</scope>
    <source>
        <strain evidence="2 3">AK1</strain>
    </source>
</reference>
<dbReference type="InterPro" id="IPR035923">
    <property type="entry name" value="TT1751-like_sf"/>
</dbReference>
<dbReference type="SUPFAM" id="SSF103247">
    <property type="entry name" value="TT1751-like"/>
    <property type="match status" value="1"/>
</dbReference>
<gene>
    <name evidence="2" type="ORF">V6E02_08905</name>
</gene>
<evidence type="ECO:0000313" key="2">
    <source>
        <dbReference type="EMBL" id="MEO1767329.1"/>
    </source>
</evidence>
<proteinExistence type="predicted"/>
<keyword evidence="1" id="KW-0732">Signal</keyword>
<organism evidence="2 3">
    <name type="scientific">Thiobacter aerophilum</name>
    <dbReference type="NCBI Taxonomy" id="3121275"/>
    <lineage>
        <taxon>Bacteria</taxon>
        <taxon>Pseudomonadati</taxon>
        <taxon>Pseudomonadota</taxon>
        <taxon>Betaproteobacteria</taxon>
        <taxon>Burkholderiales</taxon>
        <taxon>Thiobacteraceae</taxon>
        <taxon>Thiobacter</taxon>
    </lineage>
</organism>
<evidence type="ECO:0000256" key="1">
    <source>
        <dbReference type="SAM" id="SignalP"/>
    </source>
</evidence>
<evidence type="ECO:0000313" key="3">
    <source>
        <dbReference type="Proteomes" id="UP001482231"/>
    </source>
</evidence>
<dbReference type="RefSeq" id="WP_347308439.1">
    <property type="nucleotide sequence ID" value="NZ_JBAJEX010000006.1"/>
</dbReference>
<comment type="caution">
    <text evidence="2">The sequence shown here is derived from an EMBL/GenBank/DDBJ whole genome shotgun (WGS) entry which is preliminary data.</text>
</comment>
<accession>A0ABV0EFJ4</accession>
<keyword evidence="3" id="KW-1185">Reference proteome</keyword>
<protein>
    <recommendedName>
        <fullName evidence="4">DUF302 domain-containing protein</fullName>
    </recommendedName>
</protein>